<dbReference type="AlphaFoldDB" id="A0A561SDW6"/>
<gene>
    <name evidence="2" type="ORF">FHX73_16191</name>
</gene>
<sequence length="388" mass="43210">MKVAMYWHNGRSLGHTAESAKVAHALVDGLPDVHIAGLTGAYRGLDLLPAEVDVIRLPGFANYDSPAGWGLRSKLGLAPEKHFGLRQELAEVLLRHYRPDVFLVNHLPQGEEAELVPALRGRHARRSVLTLRGVLFDREKTNRKYFLEPMASWIAEHFDAVTVHMPSEVFQLEQHYDVPAYLLDRVRYLGYLTDPHPTDRQTVRERLGWHAQDRWAVASMGGGQGALELWRRIVTALVANRRSLDRALLVTGPYLEPEAAAELRRLAEAHPWISVVEFSPGMPDLMRACDVFIGAAGSNMIAEALSAGSNTVLIPRQVREVEQQVHARLVRDRGFARMCDRAEVLAGDLDEVLGEALRAPLQPEAAGLLGGARRYPKLVRALHEGSAW</sequence>
<name>A0A561SDW6_9ACTN</name>
<dbReference type="SUPFAM" id="SSF53756">
    <property type="entry name" value="UDP-Glycosyltransferase/glycogen phosphorylase"/>
    <property type="match status" value="2"/>
</dbReference>
<comment type="caution">
    <text evidence="2">The sequence shown here is derived from an EMBL/GenBank/DDBJ whole genome shotgun (WGS) entry which is preliminary data.</text>
</comment>
<dbReference type="Gene3D" id="3.40.50.2000">
    <property type="entry name" value="Glycogen Phosphorylase B"/>
    <property type="match status" value="1"/>
</dbReference>
<dbReference type="EMBL" id="VIWT01000006">
    <property type="protein sequence ID" value="TWF73040.1"/>
    <property type="molecule type" value="Genomic_DNA"/>
</dbReference>
<organism evidence="2 3">
    <name type="scientific">Kitasatospora viridis</name>
    <dbReference type="NCBI Taxonomy" id="281105"/>
    <lineage>
        <taxon>Bacteria</taxon>
        <taxon>Bacillati</taxon>
        <taxon>Actinomycetota</taxon>
        <taxon>Actinomycetes</taxon>
        <taxon>Kitasatosporales</taxon>
        <taxon>Streptomycetaceae</taxon>
        <taxon>Kitasatospora</taxon>
    </lineage>
</organism>
<dbReference type="PANTHER" id="PTHR21015:SF28">
    <property type="entry name" value="SLL1722 PROTEIN"/>
    <property type="match status" value="1"/>
</dbReference>
<dbReference type="InterPro" id="IPR007235">
    <property type="entry name" value="Glyco_trans_28_C"/>
</dbReference>
<dbReference type="PANTHER" id="PTHR21015">
    <property type="entry name" value="UDP-N-ACETYLGLUCOSAMINE--N-ACETYLMURAMYL-(PENTAPEPTIDE) PYROPHOSPHORYL-UNDECAPRENOL N-ACETYLGLUCOSAMINE TRANSFERASE 1"/>
    <property type="match status" value="1"/>
</dbReference>
<dbReference type="Proteomes" id="UP000317940">
    <property type="component" value="Unassembled WGS sequence"/>
</dbReference>
<feature type="domain" description="Glycosyl transferase family 28 C-terminal" evidence="1">
    <location>
        <begin position="220"/>
        <end position="364"/>
    </location>
</feature>
<proteinExistence type="predicted"/>
<keyword evidence="2" id="KW-0808">Transferase</keyword>
<dbReference type="Pfam" id="PF04101">
    <property type="entry name" value="Glyco_tran_28_C"/>
    <property type="match status" value="1"/>
</dbReference>
<keyword evidence="3" id="KW-1185">Reference proteome</keyword>
<accession>A0A561SDW6</accession>
<dbReference type="GO" id="GO:0016758">
    <property type="term" value="F:hexosyltransferase activity"/>
    <property type="evidence" value="ECO:0007669"/>
    <property type="project" value="InterPro"/>
</dbReference>
<reference evidence="2 3" key="1">
    <citation type="submission" date="2019-06" db="EMBL/GenBank/DDBJ databases">
        <title>Sequencing the genomes of 1000 actinobacteria strains.</title>
        <authorList>
            <person name="Klenk H.-P."/>
        </authorList>
    </citation>
    <scope>NUCLEOTIDE SEQUENCE [LARGE SCALE GENOMIC DNA]</scope>
    <source>
        <strain evidence="2 3">DSM 44826</strain>
    </source>
</reference>
<dbReference type="OrthoDB" id="9802126at2"/>
<evidence type="ECO:0000313" key="3">
    <source>
        <dbReference type="Proteomes" id="UP000317940"/>
    </source>
</evidence>
<protein>
    <submittedName>
        <fullName evidence="2">Putative glycosyltransferase</fullName>
    </submittedName>
</protein>
<evidence type="ECO:0000259" key="1">
    <source>
        <dbReference type="Pfam" id="PF04101"/>
    </source>
</evidence>
<evidence type="ECO:0000313" key="2">
    <source>
        <dbReference type="EMBL" id="TWF73040.1"/>
    </source>
</evidence>
<dbReference type="RefSeq" id="WP_145911019.1">
    <property type="nucleotide sequence ID" value="NZ_BAAAMZ010000005.1"/>
</dbReference>